<dbReference type="AlphaFoldDB" id="A0A2N3XS79"/>
<proteinExistence type="predicted"/>
<evidence type="ECO:0000313" key="1">
    <source>
        <dbReference type="EMBL" id="PKW13492.1"/>
    </source>
</evidence>
<sequence length="148" mass="16488">MTAVPNAPTVQPVFSRAEIESMTSFRFTDPNPEMGRTYAESAFRDLPEFVQDIVEDVIDLSAWKWNVLVELGQVLEFTGTFRYTIPRSLPCVQRLARRGEGRSGFCPECDGSLVMIDTDGSYTGELGTPVICTCVNWAVHLHRPEVAA</sequence>
<dbReference type="RefSeq" id="WP_010304804.1">
    <property type="nucleotide sequence ID" value="NZ_CP061007.1"/>
</dbReference>
<protein>
    <submittedName>
        <fullName evidence="1">Uncharacterized protein</fullName>
    </submittedName>
</protein>
<organism evidence="1 3">
    <name type="scientific">Saccharopolyspora spinosa</name>
    <dbReference type="NCBI Taxonomy" id="60894"/>
    <lineage>
        <taxon>Bacteria</taxon>
        <taxon>Bacillati</taxon>
        <taxon>Actinomycetota</taxon>
        <taxon>Actinomycetes</taxon>
        <taxon>Pseudonocardiales</taxon>
        <taxon>Pseudonocardiaceae</taxon>
        <taxon>Saccharopolyspora</taxon>
    </lineage>
</organism>
<reference evidence="1 3" key="1">
    <citation type="submission" date="2017-12" db="EMBL/GenBank/DDBJ databases">
        <title>Sequencing the genomes of 1000 Actinobacteria strains.</title>
        <authorList>
            <person name="Klenk H.-P."/>
        </authorList>
    </citation>
    <scope>NUCLEOTIDE SEQUENCE [LARGE SCALE GENOMIC DNA]</scope>
    <source>
        <strain evidence="3">ATCC 49460 / DSM 44228 / JCM 9375 / NBRC 15153 / NRRL 18395 / A83543.1</strain>
        <strain evidence="1">DSM 44228</strain>
    </source>
</reference>
<evidence type="ECO:0000313" key="3">
    <source>
        <dbReference type="Proteomes" id="UP000233786"/>
    </source>
</evidence>
<gene>
    <name evidence="1" type="ORF">A8926_1026</name>
    <name evidence="2" type="ORF">A8926_8121</name>
</gene>
<accession>A0A2N3XS79</accession>
<dbReference type="OrthoDB" id="3630338at2"/>
<name>A0A2N3XS79_SACSN</name>
<dbReference type="Proteomes" id="UP000233786">
    <property type="component" value="Unassembled WGS sequence"/>
</dbReference>
<dbReference type="STRING" id="994479.GCA_000194155_00027"/>
<dbReference type="EMBL" id="PJNB01000001">
    <property type="protein sequence ID" value="PKW13492.1"/>
    <property type="molecule type" value="Genomic_DNA"/>
</dbReference>
<comment type="caution">
    <text evidence="1">The sequence shown here is derived from an EMBL/GenBank/DDBJ whole genome shotgun (WGS) entry which is preliminary data.</text>
</comment>
<keyword evidence="3" id="KW-1185">Reference proteome</keyword>
<evidence type="ECO:0000313" key="2">
    <source>
        <dbReference type="EMBL" id="PKW19917.1"/>
    </source>
</evidence>
<dbReference type="EMBL" id="PJNB01000001">
    <property type="protein sequence ID" value="PKW19917.1"/>
    <property type="molecule type" value="Genomic_DNA"/>
</dbReference>